<proteinExistence type="predicted"/>
<dbReference type="RefSeq" id="WP_307482964.1">
    <property type="nucleotide sequence ID" value="NZ_JAUTBF010000001.1"/>
</dbReference>
<accession>A0ABU0TUU2</accession>
<keyword evidence="3" id="KW-1185">Reference proteome</keyword>
<keyword evidence="1" id="KW-0472">Membrane</keyword>
<protein>
    <recommendedName>
        <fullName evidence="4">Integral membrane protein</fullName>
    </recommendedName>
</protein>
<evidence type="ECO:0000313" key="2">
    <source>
        <dbReference type="EMBL" id="MDQ1123426.1"/>
    </source>
</evidence>
<evidence type="ECO:0000256" key="1">
    <source>
        <dbReference type="SAM" id="Phobius"/>
    </source>
</evidence>
<keyword evidence="1" id="KW-1133">Transmembrane helix</keyword>
<gene>
    <name evidence="2" type="ORF">QE412_001999</name>
</gene>
<organism evidence="2 3">
    <name type="scientific">Microbacterium trichothecenolyticum</name>
    <name type="common">Aureobacterium trichothecenolyticum</name>
    <dbReference type="NCBI Taxonomy" id="69370"/>
    <lineage>
        <taxon>Bacteria</taxon>
        <taxon>Bacillati</taxon>
        <taxon>Actinomycetota</taxon>
        <taxon>Actinomycetes</taxon>
        <taxon>Micrococcales</taxon>
        <taxon>Microbacteriaceae</taxon>
        <taxon>Microbacterium</taxon>
    </lineage>
</organism>
<comment type="caution">
    <text evidence="2">The sequence shown here is derived from an EMBL/GenBank/DDBJ whole genome shotgun (WGS) entry which is preliminary data.</text>
</comment>
<dbReference type="Proteomes" id="UP001226691">
    <property type="component" value="Unassembled WGS sequence"/>
</dbReference>
<dbReference type="EMBL" id="JAUTBF010000001">
    <property type="protein sequence ID" value="MDQ1123426.1"/>
    <property type="molecule type" value="Genomic_DNA"/>
</dbReference>
<evidence type="ECO:0008006" key="4">
    <source>
        <dbReference type="Google" id="ProtNLM"/>
    </source>
</evidence>
<name>A0ABU0TUU2_MICTR</name>
<sequence>MLLLGGADPDGYSSSYLITMAFGVLVGVVVNLVVVPPLRVQRADDRLGRLRDDLGRALRGLAESLPRHAFDPASADAASAGVTRMLADVREEVDLADESRRYNPRSRRLRAPRDLNRRRLDALAAAADATRELSSTLARLTAAPESESRLPDDARRVLGSAIGAASHLVTAADPGSVSAQLRDAERALALYTECLRSLAAEPLDAWEAAVNVRRVLTACGPLADATAR</sequence>
<reference evidence="2 3" key="1">
    <citation type="submission" date="2023-07" db="EMBL/GenBank/DDBJ databases">
        <title>Functional and genomic diversity of the sorghum phyllosphere microbiome.</title>
        <authorList>
            <person name="Shade A."/>
        </authorList>
    </citation>
    <scope>NUCLEOTIDE SEQUENCE [LARGE SCALE GENOMIC DNA]</scope>
    <source>
        <strain evidence="2 3">SORGH_AS_1207</strain>
    </source>
</reference>
<keyword evidence="1" id="KW-0812">Transmembrane</keyword>
<feature type="transmembrane region" description="Helical" evidence="1">
    <location>
        <begin position="12"/>
        <end position="34"/>
    </location>
</feature>
<evidence type="ECO:0000313" key="3">
    <source>
        <dbReference type="Proteomes" id="UP001226691"/>
    </source>
</evidence>